<dbReference type="Proteomes" id="UP000175973">
    <property type="component" value="Chromosome"/>
</dbReference>
<accession>A0A1D8QXS5</accession>
<name>A0A1D8QXS5_9PROT</name>
<dbReference type="KEGG" id="aasc:A4S02_10540"/>
<dbReference type="EMBL" id="CP015164">
    <property type="protein sequence ID" value="AOW47128.1"/>
    <property type="molecule type" value="Genomic_DNA"/>
</dbReference>
<proteinExistence type="predicted"/>
<evidence type="ECO:0000313" key="2">
    <source>
        <dbReference type="Proteomes" id="UP000175973"/>
    </source>
</evidence>
<dbReference type="RefSeq" id="WP_070323735.1">
    <property type="nucleotide sequence ID" value="NZ_CP015164.1"/>
</dbReference>
<organism evidence="1 2">
    <name type="scientific">Acetobacter ascendens</name>
    <dbReference type="NCBI Taxonomy" id="481146"/>
    <lineage>
        <taxon>Bacteria</taxon>
        <taxon>Pseudomonadati</taxon>
        <taxon>Pseudomonadota</taxon>
        <taxon>Alphaproteobacteria</taxon>
        <taxon>Acetobacterales</taxon>
        <taxon>Acetobacteraceae</taxon>
        <taxon>Acetobacter</taxon>
    </lineage>
</organism>
<dbReference type="AlphaFoldDB" id="A0A1D8QXS5"/>
<sequence length="84" mass="9313">MNSIITAGITPAMIPGIRKAIEICDEYAVANGFIYIDEVERLCRSNDWKDVSKHELAVIHHHKSNICTRIADHLRALIGEGDAA</sequence>
<reference evidence="2" key="1">
    <citation type="submission" date="2016-04" db="EMBL/GenBank/DDBJ databases">
        <authorList>
            <person name="Jeon C.O."/>
            <person name="Cho G.Y."/>
            <person name="Jeong H.I."/>
            <person name="Kim K.H."/>
        </authorList>
    </citation>
    <scope>NUCLEOTIDE SEQUENCE [LARGE SCALE GENOMIC DNA]</scope>
    <source>
        <strain evidence="2">LMG 1590</strain>
    </source>
</reference>
<evidence type="ECO:0000313" key="1">
    <source>
        <dbReference type="EMBL" id="AOW47128.1"/>
    </source>
</evidence>
<gene>
    <name evidence="1" type="ORF">A4S02_10540</name>
</gene>
<protein>
    <submittedName>
        <fullName evidence="1">Uncharacterized protein</fullName>
    </submittedName>
</protein>
<keyword evidence="2" id="KW-1185">Reference proteome</keyword>